<dbReference type="eggNOG" id="ENOG5031R5S">
    <property type="taxonomic scope" value="Bacteria"/>
</dbReference>
<dbReference type="AlphaFoldDB" id="B2GJ79"/>
<evidence type="ECO:0000256" key="1">
    <source>
        <dbReference type="SAM" id="MobiDB-lite"/>
    </source>
</evidence>
<name>B2GJ79_KOCRD</name>
<organism evidence="2 3">
    <name type="scientific">Kocuria rhizophila (strain ATCC 9341 / DSM 348 / NBRC 103217 / DC2201)</name>
    <dbReference type="NCBI Taxonomy" id="378753"/>
    <lineage>
        <taxon>Bacteria</taxon>
        <taxon>Bacillati</taxon>
        <taxon>Actinomycetota</taxon>
        <taxon>Actinomycetes</taxon>
        <taxon>Micrococcales</taxon>
        <taxon>Micrococcaceae</taxon>
        <taxon>Kocuria</taxon>
    </lineage>
</organism>
<dbReference type="OrthoDB" id="4954868at2"/>
<dbReference type="EMBL" id="AP009152">
    <property type="protein sequence ID" value="BAG29784.1"/>
    <property type="molecule type" value="Genomic_DNA"/>
</dbReference>
<dbReference type="RefSeq" id="WP_012398505.1">
    <property type="nucleotide sequence ID" value="NC_010617.1"/>
</dbReference>
<protein>
    <recommendedName>
        <fullName evidence="4">DUF4192 domain-containing protein</fullName>
    </recommendedName>
</protein>
<dbReference type="KEGG" id="krh:KRH_14370"/>
<accession>B2GJ79</accession>
<keyword evidence="3" id="KW-1185">Reference proteome</keyword>
<feature type="region of interest" description="Disordered" evidence="1">
    <location>
        <begin position="366"/>
        <end position="393"/>
    </location>
</feature>
<feature type="compositionally biased region" description="Basic and acidic residues" evidence="1">
    <location>
        <begin position="204"/>
        <end position="214"/>
    </location>
</feature>
<proteinExistence type="predicted"/>
<dbReference type="Proteomes" id="UP000008838">
    <property type="component" value="Chromosome"/>
</dbReference>
<evidence type="ECO:0000313" key="2">
    <source>
        <dbReference type="EMBL" id="BAG29784.1"/>
    </source>
</evidence>
<dbReference type="HOGENOM" id="CLU_567151_0_0_11"/>
<feature type="region of interest" description="Disordered" evidence="1">
    <location>
        <begin position="179"/>
        <end position="231"/>
    </location>
</feature>
<dbReference type="STRING" id="378753.KRH_14370"/>
<reference evidence="2 3" key="1">
    <citation type="journal article" date="2008" name="J. Bacteriol.">
        <title>Complete genome sequence of the soil actinomycete Kocuria rhizophila.</title>
        <authorList>
            <person name="Takarada H."/>
            <person name="Sekine M."/>
            <person name="Kosugi H."/>
            <person name="Matsuo Y."/>
            <person name="Fujisawa T."/>
            <person name="Omata S."/>
            <person name="Kishi E."/>
            <person name="Shimizu A."/>
            <person name="Tsukatani N."/>
            <person name="Tanikawa S."/>
            <person name="Fujita N."/>
            <person name="Harayama S."/>
        </authorList>
    </citation>
    <scope>NUCLEOTIDE SEQUENCE [LARGE SCALE GENOMIC DNA]</scope>
    <source>
        <strain evidence="3">ATCC 9341 / DSM 348 / NBRC 103217 / DC2201</strain>
    </source>
</reference>
<evidence type="ECO:0008006" key="4">
    <source>
        <dbReference type="Google" id="ProtNLM"/>
    </source>
</evidence>
<evidence type="ECO:0000313" key="3">
    <source>
        <dbReference type="Proteomes" id="UP000008838"/>
    </source>
</evidence>
<sequence length="481" mass="51969">MTLAPEPTTTIRLREPEDLLALIPHQTGHPPREASVVFLPATGGHAVCLGLDTPGEDRDVDVLADELGDVLRTVPHCGEAVVVVYSDHEHGPQLTVTVPALERWTAVAQRLGLTLLRTLVVGPAHWWDAEAPYLPRPVRLVADSAVNAQLVAMGSGAEPGSLCRDSLDRDRWRERGIRVFGADEGPHTAGSAVPVREASGQGTADREAPDRKELGGGGTGPAAPPPGDLDRARSRLRLWDRAVSRVGAQREDWVHTVLRLSDHELRELVAGLEDHATRDALLYLWLTGSLERAQAALEGLHVALRHLSGEAGRGTEPATDVVDEALRCVVTVSGEWDGPPHWDTLDGAHRVLQVLAAVLRGALPAAEHPVPPAGRGSEEPEPGPAQQPRSAQERLVTVTAVLAQIEQYRGRSHTAARMLRDLDRELAGAGDGPRRRRARGRSALGDVQRRLSTVVAPWWCADRRTSWPGRHTWARSSPAPA</sequence>
<gene>
    <name evidence="2" type="ordered locus">KRH_14370</name>
</gene>